<dbReference type="OrthoDB" id="6435638at2759"/>
<evidence type="ECO:0000256" key="3">
    <source>
        <dbReference type="ARBA" id="ARBA00022692"/>
    </source>
</evidence>
<dbReference type="Pfam" id="PF00001">
    <property type="entry name" value="7tm_1"/>
    <property type="match status" value="1"/>
</dbReference>
<reference evidence="13 14" key="1">
    <citation type="journal article" date="2016" name="Genome Biol. Evol.">
        <title>Gene Family Evolution Reflects Adaptation to Soil Environmental Stressors in the Genome of the Collembolan Orchesella cincta.</title>
        <authorList>
            <person name="Faddeeva-Vakhrusheva A."/>
            <person name="Derks M.F."/>
            <person name="Anvar S.Y."/>
            <person name="Agamennone V."/>
            <person name="Suring W."/>
            <person name="Smit S."/>
            <person name="van Straalen N.M."/>
            <person name="Roelofs D."/>
        </authorList>
    </citation>
    <scope>NUCLEOTIDE SEQUENCE [LARGE SCALE GENOMIC DNA]</scope>
    <source>
        <tissue evidence="13">Mixed pool</tissue>
    </source>
</reference>
<comment type="subcellular location">
    <subcellularLocation>
        <location evidence="1 10">Cell membrane</location>
        <topology evidence="1 10">Multi-pass membrane protein</topology>
    </subcellularLocation>
</comment>
<evidence type="ECO:0000256" key="7">
    <source>
        <dbReference type="ARBA" id="ARBA00023170"/>
    </source>
</evidence>
<evidence type="ECO:0000256" key="8">
    <source>
        <dbReference type="ARBA" id="ARBA00023180"/>
    </source>
</evidence>
<feature type="transmembrane region" description="Helical" evidence="10">
    <location>
        <begin position="73"/>
        <end position="97"/>
    </location>
</feature>
<dbReference type="PROSITE" id="PS50262">
    <property type="entry name" value="G_PROTEIN_RECEP_F1_2"/>
    <property type="match status" value="1"/>
</dbReference>
<evidence type="ECO:0000256" key="11">
    <source>
        <dbReference type="SAM" id="MobiDB-lite"/>
    </source>
</evidence>
<dbReference type="EMBL" id="LJIJ01002586">
    <property type="protein sequence ID" value="ODM89502.1"/>
    <property type="molecule type" value="Genomic_DNA"/>
</dbReference>
<gene>
    <name evidence="13" type="ORF">Ocin01_17180</name>
</gene>
<sequence length="308" mass="34627">MAIDRYLVVCHHTFSRNYYSGLKGPRILVAASYIFSFILATPQVFIFSYMDVPDSPGIRDCWVTFIEPWGQKAYVTFFVVCAFIFPLMVIGVSYGAICCKVIRFSLPKEGRAQKQQKERRKKKYSFSSSSAGTRDEQETDSVDEAPLRKTSEERGALRRQISQAKMKTLKLTLTVVICFFVCWAPFSITQLVIAYNPQNAGPLQVIFLLLASLNSCTNPWIYLAFSESLCNQLRVSLGFGLRRASDDESIGDEKEIPELQAGRKPQKEEKAMEKGRTGPGKKTPAAALSDNRTRNGEQVQPETKSDVV</sequence>
<dbReference type="SUPFAM" id="SSF81321">
    <property type="entry name" value="Family A G protein-coupled receptor-like"/>
    <property type="match status" value="1"/>
</dbReference>
<evidence type="ECO:0000256" key="5">
    <source>
        <dbReference type="ARBA" id="ARBA00023040"/>
    </source>
</evidence>
<dbReference type="Proteomes" id="UP000094527">
    <property type="component" value="Unassembled WGS sequence"/>
</dbReference>
<dbReference type="GO" id="GO:0005000">
    <property type="term" value="F:vasopressin receptor activity"/>
    <property type="evidence" value="ECO:0007669"/>
    <property type="project" value="InterPro"/>
</dbReference>
<evidence type="ECO:0000256" key="1">
    <source>
        <dbReference type="ARBA" id="ARBA00004651"/>
    </source>
</evidence>
<evidence type="ECO:0000256" key="2">
    <source>
        <dbReference type="ARBA" id="ARBA00022475"/>
    </source>
</evidence>
<keyword evidence="8 10" id="KW-0325">Glycoprotein</keyword>
<dbReference type="InterPro" id="IPR017452">
    <property type="entry name" value="GPCR_Rhodpsn_7TM"/>
</dbReference>
<dbReference type="GO" id="GO:0032870">
    <property type="term" value="P:cellular response to hormone stimulus"/>
    <property type="evidence" value="ECO:0007669"/>
    <property type="project" value="TreeGrafter"/>
</dbReference>
<dbReference type="GO" id="GO:0005886">
    <property type="term" value="C:plasma membrane"/>
    <property type="evidence" value="ECO:0007669"/>
    <property type="project" value="UniProtKB-SubCell"/>
</dbReference>
<feature type="compositionally biased region" description="Basic and acidic residues" evidence="11">
    <location>
        <begin position="265"/>
        <end position="276"/>
    </location>
</feature>
<protein>
    <submittedName>
        <fullName evidence="13">Vasopressin V1a receptor</fullName>
    </submittedName>
</protein>
<keyword evidence="5 10" id="KW-0297">G-protein coupled receptor</keyword>
<evidence type="ECO:0000313" key="13">
    <source>
        <dbReference type="EMBL" id="ODM89502.1"/>
    </source>
</evidence>
<name>A0A1D2M998_ORCCI</name>
<keyword evidence="3 10" id="KW-0812">Transmembrane</keyword>
<feature type="transmembrane region" description="Helical" evidence="10">
    <location>
        <begin position="168"/>
        <end position="193"/>
    </location>
</feature>
<keyword evidence="2" id="KW-1003">Cell membrane</keyword>
<comment type="caution">
    <text evidence="10">Lacks conserved residue(s) required for the propagation of feature annotation.</text>
</comment>
<dbReference type="AlphaFoldDB" id="A0A1D2M998"/>
<dbReference type="PANTHER" id="PTHR24241:SF161">
    <property type="entry name" value="G-PROTEIN COUPLED RECEPTORS FAMILY 1 PROFILE DOMAIN-CONTAINING PROTEIN"/>
    <property type="match status" value="1"/>
</dbReference>
<dbReference type="InterPro" id="IPR001817">
    <property type="entry name" value="Vasoprsn_rcpt"/>
</dbReference>
<feature type="region of interest" description="Disordered" evidence="11">
    <location>
        <begin position="250"/>
        <end position="308"/>
    </location>
</feature>
<evidence type="ECO:0000259" key="12">
    <source>
        <dbReference type="PROSITE" id="PS50262"/>
    </source>
</evidence>
<keyword evidence="6 10" id="KW-0472">Membrane</keyword>
<dbReference type="InterPro" id="IPR000276">
    <property type="entry name" value="GPCR_Rhodpsn"/>
</dbReference>
<comment type="caution">
    <text evidence="13">The sequence shown here is derived from an EMBL/GenBank/DDBJ whole genome shotgun (WGS) entry which is preliminary data.</text>
</comment>
<accession>A0A1D2M998</accession>
<feature type="region of interest" description="Disordered" evidence="11">
    <location>
        <begin position="113"/>
        <end position="151"/>
    </location>
</feature>
<dbReference type="Gene3D" id="1.20.1070.10">
    <property type="entry name" value="Rhodopsin 7-helix transmembrane proteins"/>
    <property type="match status" value="1"/>
</dbReference>
<dbReference type="OMA" id="TTIYFNM"/>
<dbReference type="PANTHER" id="PTHR24241">
    <property type="entry name" value="NEUROPEPTIDE RECEPTOR-RELATED G-PROTEIN COUPLED RECEPTOR"/>
    <property type="match status" value="1"/>
</dbReference>
<feature type="domain" description="G-protein coupled receptors family 1 profile" evidence="12">
    <location>
        <begin position="1"/>
        <end position="222"/>
    </location>
</feature>
<dbReference type="PRINTS" id="PR00896">
    <property type="entry name" value="VASOPRESSINR"/>
</dbReference>
<keyword evidence="9 10" id="KW-0807">Transducer</keyword>
<evidence type="ECO:0000256" key="6">
    <source>
        <dbReference type="ARBA" id="ARBA00023136"/>
    </source>
</evidence>
<evidence type="ECO:0000256" key="4">
    <source>
        <dbReference type="ARBA" id="ARBA00022989"/>
    </source>
</evidence>
<dbReference type="GO" id="GO:0042277">
    <property type="term" value="F:peptide binding"/>
    <property type="evidence" value="ECO:0007669"/>
    <property type="project" value="TreeGrafter"/>
</dbReference>
<evidence type="ECO:0000313" key="14">
    <source>
        <dbReference type="Proteomes" id="UP000094527"/>
    </source>
</evidence>
<keyword evidence="4 10" id="KW-1133">Transmembrane helix</keyword>
<evidence type="ECO:0000256" key="9">
    <source>
        <dbReference type="ARBA" id="ARBA00023224"/>
    </source>
</evidence>
<keyword evidence="14" id="KW-1185">Reference proteome</keyword>
<feature type="transmembrane region" description="Helical" evidence="10">
    <location>
        <begin position="205"/>
        <end position="225"/>
    </location>
</feature>
<organism evidence="13 14">
    <name type="scientific">Orchesella cincta</name>
    <name type="common">Springtail</name>
    <name type="synonym">Podura cincta</name>
    <dbReference type="NCBI Taxonomy" id="48709"/>
    <lineage>
        <taxon>Eukaryota</taxon>
        <taxon>Metazoa</taxon>
        <taxon>Ecdysozoa</taxon>
        <taxon>Arthropoda</taxon>
        <taxon>Hexapoda</taxon>
        <taxon>Collembola</taxon>
        <taxon>Entomobryomorpha</taxon>
        <taxon>Entomobryoidea</taxon>
        <taxon>Orchesellidae</taxon>
        <taxon>Orchesellinae</taxon>
        <taxon>Orchesella</taxon>
    </lineage>
</organism>
<dbReference type="STRING" id="48709.A0A1D2M998"/>
<keyword evidence="7 10" id="KW-0675">Receptor</keyword>
<comment type="similarity">
    <text evidence="10">Belongs to the G-protein coupled receptor 1 family. Vasopressin/oxytocin receptor subfamily.</text>
</comment>
<feature type="transmembrane region" description="Helical" evidence="10">
    <location>
        <begin position="27"/>
        <end position="50"/>
    </location>
</feature>
<evidence type="ECO:0000256" key="10">
    <source>
        <dbReference type="RuleBase" id="RU046427"/>
    </source>
</evidence>
<proteinExistence type="inferred from homology"/>
<dbReference type="PRINTS" id="PR00237">
    <property type="entry name" value="GPCRRHODOPSN"/>
</dbReference>